<keyword evidence="1" id="KW-0472">Membrane</keyword>
<protein>
    <submittedName>
        <fullName evidence="2">Uncharacterized protein</fullName>
    </submittedName>
</protein>
<evidence type="ECO:0000256" key="1">
    <source>
        <dbReference type="SAM" id="Phobius"/>
    </source>
</evidence>
<organism evidence="2 3">
    <name type="scientific">Nibrella saemangeumensis</name>
    <dbReference type="NCBI Taxonomy" id="1084526"/>
    <lineage>
        <taxon>Bacteria</taxon>
        <taxon>Pseudomonadati</taxon>
        <taxon>Bacteroidota</taxon>
        <taxon>Cytophagia</taxon>
        <taxon>Cytophagales</taxon>
        <taxon>Spirosomataceae</taxon>
        <taxon>Nibrella</taxon>
    </lineage>
</organism>
<feature type="transmembrane region" description="Helical" evidence="1">
    <location>
        <begin position="114"/>
        <end position="136"/>
    </location>
</feature>
<feature type="transmembrane region" description="Helical" evidence="1">
    <location>
        <begin position="73"/>
        <end position="94"/>
    </location>
</feature>
<keyword evidence="1" id="KW-0812">Transmembrane</keyword>
<gene>
    <name evidence="2" type="ORF">GCM10023189_02670</name>
</gene>
<comment type="caution">
    <text evidence="2">The sequence shown here is derived from an EMBL/GenBank/DDBJ whole genome shotgun (WGS) entry which is preliminary data.</text>
</comment>
<feature type="transmembrane region" description="Helical" evidence="1">
    <location>
        <begin position="148"/>
        <end position="167"/>
    </location>
</feature>
<evidence type="ECO:0000313" key="3">
    <source>
        <dbReference type="Proteomes" id="UP001501175"/>
    </source>
</evidence>
<accession>A0ABP8MC18</accession>
<feature type="transmembrane region" description="Helical" evidence="1">
    <location>
        <begin position="42"/>
        <end position="61"/>
    </location>
</feature>
<dbReference type="Proteomes" id="UP001501175">
    <property type="component" value="Unassembled WGS sequence"/>
</dbReference>
<dbReference type="EMBL" id="BAABHD010000003">
    <property type="protein sequence ID" value="GAA4446961.1"/>
    <property type="molecule type" value="Genomic_DNA"/>
</dbReference>
<reference evidence="3" key="1">
    <citation type="journal article" date="2019" name="Int. J. Syst. Evol. Microbiol.">
        <title>The Global Catalogue of Microorganisms (GCM) 10K type strain sequencing project: providing services to taxonomists for standard genome sequencing and annotation.</title>
        <authorList>
            <consortium name="The Broad Institute Genomics Platform"/>
            <consortium name="The Broad Institute Genome Sequencing Center for Infectious Disease"/>
            <person name="Wu L."/>
            <person name="Ma J."/>
        </authorList>
    </citation>
    <scope>NUCLEOTIDE SEQUENCE [LARGE SCALE GENOMIC DNA]</scope>
    <source>
        <strain evidence="3">JCM 17927</strain>
    </source>
</reference>
<sequence length="175" mass="18247">MPATVALMAGVVSVVLHRYVFPPDAVSVVLGLAQLSVAEDGLMLAIGVVFSTATVLLVMAVQPLTFVTVNEYVVVLTGEMLITAEVSVVLHRYVPPPLAVRLTVGLAQVAVAEPGAILAVGEAFPVTTIVEVFVQFELRFVTVNVKTLGPLVSTVALVALALLVLRLDPAGADHV</sequence>
<proteinExistence type="predicted"/>
<keyword evidence="3" id="KW-1185">Reference proteome</keyword>
<keyword evidence="1" id="KW-1133">Transmembrane helix</keyword>
<name>A0ABP8MC18_9BACT</name>
<evidence type="ECO:0000313" key="2">
    <source>
        <dbReference type="EMBL" id="GAA4446961.1"/>
    </source>
</evidence>